<accession>A0A6M8ESC5</accession>
<sequence length="131" mass="15322">MGMFDIQFSNKIKSSYGNIHLFEFLKKQLQKNKTYQNRIEESTLTIEKCRINTLLRYNLDINIQTNKKDNISEITVNGQLHDTLLLTIFIILSILLTYGLGIILVIGFTFYQKFVATKQLKELIHNYKSTI</sequence>
<keyword evidence="1" id="KW-0472">Membrane</keyword>
<keyword evidence="1" id="KW-0812">Transmembrane</keyword>
<evidence type="ECO:0000313" key="3">
    <source>
        <dbReference type="Proteomes" id="UP000503483"/>
    </source>
</evidence>
<name>A0A6M8ESC5_9BACT</name>
<keyword evidence="3" id="KW-1185">Reference proteome</keyword>
<protein>
    <submittedName>
        <fullName evidence="2">Uncharacterized protein</fullName>
    </submittedName>
</protein>
<dbReference type="RefSeq" id="WP_172124173.1">
    <property type="nucleotide sequence ID" value="NZ_CP042652.1"/>
</dbReference>
<evidence type="ECO:0000256" key="1">
    <source>
        <dbReference type="SAM" id="Phobius"/>
    </source>
</evidence>
<reference evidence="2 3" key="1">
    <citation type="submission" date="2019-08" db="EMBL/GenBank/DDBJ databases">
        <title>Complete genome sequence of Arcobacter acticola.</title>
        <authorList>
            <person name="Miller W."/>
        </authorList>
    </citation>
    <scope>NUCLEOTIDE SEQUENCE [LARGE SCALE GENOMIC DNA]</scope>
    <source>
        <strain evidence="2 3">KCTC 52212</strain>
    </source>
</reference>
<keyword evidence="1" id="KW-1133">Transmembrane helix</keyword>
<dbReference type="AlphaFoldDB" id="A0A6M8ESC5"/>
<dbReference type="EMBL" id="CP042652">
    <property type="protein sequence ID" value="QKE27445.1"/>
    <property type="molecule type" value="Genomic_DNA"/>
</dbReference>
<gene>
    <name evidence="2" type="ORF">AACT_0216</name>
</gene>
<organism evidence="2 3">
    <name type="scientific">Arcobacter acticola</name>
    <dbReference type="NCBI Taxonomy" id="1849015"/>
    <lineage>
        <taxon>Bacteria</taxon>
        <taxon>Pseudomonadati</taxon>
        <taxon>Campylobacterota</taxon>
        <taxon>Epsilonproteobacteria</taxon>
        <taxon>Campylobacterales</taxon>
        <taxon>Arcobacteraceae</taxon>
        <taxon>Arcobacter</taxon>
    </lineage>
</organism>
<dbReference type="KEGG" id="paco:AACT_0216"/>
<feature type="transmembrane region" description="Helical" evidence="1">
    <location>
        <begin position="84"/>
        <end position="111"/>
    </location>
</feature>
<evidence type="ECO:0000313" key="2">
    <source>
        <dbReference type="EMBL" id="QKE27445.1"/>
    </source>
</evidence>
<proteinExistence type="predicted"/>
<dbReference type="Proteomes" id="UP000503483">
    <property type="component" value="Chromosome"/>
</dbReference>